<dbReference type="SUPFAM" id="SSF82057">
    <property type="entry name" value="Prokaryotic SH3-related domain"/>
    <property type="match status" value="1"/>
</dbReference>
<dbReference type="SMART" id="SM00644">
    <property type="entry name" value="Ami_2"/>
    <property type="match status" value="1"/>
</dbReference>
<proteinExistence type="inferred from homology"/>
<dbReference type="InterPro" id="IPR036505">
    <property type="entry name" value="Amidase/PGRP_sf"/>
</dbReference>
<dbReference type="InterPro" id="IPR025987">
    <property type="entry name" value="GW_dom"/>
</dbReference>
<evidence type="ECO:0000256" key="3">
    <source>
        <dbReference type="ARBA" id="ARBA00022737"/>
    </source>
</evidence>
<reference evidence="5 6" key="1">
    <citation type="submission" date="2019-04" db="EMBL/GenBank/DDBJ databases">
        <title>Vagococcus sp. nov., isolated from faeces of yaks (Bos grunniens).</title>
        <authorList>
            <person name="Ge Y."/>
        </authorList>
    </citation>
    <scope>NUCLEOTIDE SEQUENCE [LARGE SCALE GENOMIC DNA]</scope>
    <source>
        <strain evidence="5 6">MN-17</strain>
    </source>
</reference>
<dbReference type="Pfam" id="PF13457">
    <property type="entry name" value="GW"/>
    <property type="match status" value="7"/>
</dbReference>
<keyword evidence="6" id="KW-1185">Reference proteome</keyword>
<sequence>MPTARTSQEVSTTPDLVTGIYTAELADQYQRHPDVQAMLDSLTPEDIATSVGADGTGAEAHTELEKQEAAAVIARTMNVLEKYQDVNNYIAQQKFPNPSISKDSRFDMLPKNDYKYNRPTGVVVHETANDYSSISTEVNFMYDNYNNAFVHAYVDNGKVIETAPTEYKAWGAGGQANPFYIHIELVRESSFHNFAKSVSNDAYWIASQLYQWGLTPSLADNNGGKGSVISHNAVSKYLGGTTHVDPVTYFAKWGYNMNQFYALIVSKYNAIKASDNRTATIKSKTAFNHELLVADNSYRLYTNPYNTPGATPLKSLQAIAKNEDPIQVKEAIVTSEGVKIYGLANGLYVDQRALKAKATVVEEKAVDKIMSVTNTGYYLYDLPYNTLGASRQKQMSEVYQNLQQVKVVAETLTSQNIKLYKLENGYYVDRRALSELATIKTQTDFSPANNMKVVNNGYYIYSKPYNTLGMKRVSLLKDKLAINANAEITSEVVTSTGVKTYHINNLGWVDYRAFENYKTFDEDTSFKAIGMRVVDDGYYIYSNPYGNYNANRVTQLKEKFKNGNKVQITRYGITSSGVKTYYIENVGWVDHRALGSLATFNDDVSFSAKTMRIKNNGYNIYSAPYNNENSAVVSPISSKYAVNAQVRVTRYGTTSEGIKTYYIENVGWVDYRAVKEVATFTDDASFSAKTMRIKNNGYNIYSAPYNNENSTVVSPISSKYAVNAQVRATHYGTTSEGIKTYYIENVGWIDYRAVKEVATFTDDSSFKAKNMKIKNIGYNIYSAPFNNADATVIKSISSKYKVNDTVRTTRYGKTSEGIKTYYIENVGWVDYRAVY</sequence>
<name>A0A4D7CY14_9ENTE</name>
<dbReference type="GO" id="GO:0009253">
    <property type="term" value="P:peptidoglycan catabolic process"/>
    <property type="evidence" value="ECO:0007669"/>
    <property type="project" value="InterPro"/>
</dbReference>
<dbReference type="AlphaFoldDB" id="A0A4D7CY14"/>
<keyword evidence="3" id="KW-0677">Repeat</keyword>
<dbReference type="KEGG" id="vao:FA707_08685"/>
<dbReference type="CDD" id="cd06583">
    <property type="entry name" value="PGRP"/>
    <property type="match status" value="1"/>
</dbReference>
<dbReference type="Gene3D" id="3.40.80.10">
    <property type="entry name" value="Peptidoglycan recognition protein-like"/>
    <property type="match status" value="1"/>
</dbReference>
<dbReference type="InterPro" id="IPR038200">
    <property type="entry name" value="GW_dom_sf"/>
</dbReference>
<dbReference type="EMBL" id="CP039712">
    <property type="protein sequence ID" value="QCI87407.1"/>
    <property type="molecule type" value="Genomic_DNA"/>
</dbReference>
<evidence type="ECO:0000256" key="1">
    <source>
        <dbReference type="ARBA" id="ARBA00006088"/>
    </source>
</evidence>
<evidence type="ECO:0000313" key="6">
    <source>
        <dbReference type="Proteomes" id="UP000298615"/>
    </source>
</evidence>
<dbReference type="Gene3D" id="2.30.30.170">
    <property type="match status" value="3"/>
</dbReference>
<evidence type="ECO:0000259" key="4">
    <source>
        <dbReference type="SMART" id="SM00644"/>
    </source>
</evidence>
<accession>A0A4D7CY14</accession>
<evidence type="ECO:0000313" key="5">
    <source>
        <dbReference type="EMBL" id="QCI87407.1"/>
    </source>
</evidence>
<organism evidence="5 6">
    <name type="scientific">Vagococcus zengguangii</name>
    <dbReference type="NCBI Taxonomy" id="2571750"/>
    <lineage>
        <taxon>Bacteria</taxon>
        <taxon>Bacillati</taxon>
        <taxon>Bacillota</taxon>
        <taxon>Bacilli</taxon>
        <taxon>Lactobacillales</taxon>
        <taxon>Enterococcaceae</taxon>
        <taxon>Vagococcus</taxon>
    </lineage>
</organism>
<dbReference type="GO" id="GO:0008745">
    <property type="term" value="F:N-acetylmuramoyl-L-alanine amidase activity"/>
    <property type="evidence" value="ECO:0007669"/>
    <property type="project" value="InterPro"/>
</dbReference>
<gene>
    <name evidence="5" type="ORF">FA707_08685</name>
</gene>
<feature type="domain" description="N-acetylmuramoyl-L-alanine amidase" evidence="4">
    <location>
        <begin position="109"/>
        <end position="247"/>
    </location>
</feature>
<dbReference type="Pfam" id="PF01510">
    <property type="entry name" value="Amidase_2"/>
    <property type="match status" value="1"/>
</dbReference>
<evidence type="ECO:0000256" key="2">
    <source>
        <dbReference type="ARBA" id="ARBA00022729"/>
    </source>
</evidence>
<protein>
    <recommendedName>
        <fullName evidence="4">N-acetylmuramoyl-L-alanine amidase domain-containing protein</fullName>
    </recommendedName>
</protein>
<keyword evidence="2" id="KW-0732">Signal</keyword>
<dbReference type="InterPro" id="IPR002502">
    <property type="entry name" value="Amidase_domain"/>
</dbReference>
<dbReference type="Proteomes" id="UP000298615">
    <property type="component" value="Chromosome"/>
</dbReference>
<dbReference type="SUPFAM" id="SSF55846">
    <property type="entry name" value="N-acetylmuramoyl-L-alanine amidase-like"/>
    <property type="match status" value="1"/>
</dbReference>
<comment type="similarity">
    <text evidence="1">In the N-terminal section; belongs to the N-acetylmuramoyl-L-alanine amidase 2 family.</text>
</comment>